<dbReference type="HOGENOM" id="CLU_039415_0_0_1"/>
<evidence type="ECO:0000256" key="6">
    <source>
        <dbReference type="SAM" id="MobiDB-lite"/>
    </source>
</evidence>
<evidence type="ECO:0000259" key="7">
    <source>
        <dbReference type="PROSITE" id="PS51284"/>
    </source>
</evidence>
<dbReference type="OrthoDB" id="24948at2759"/>
<dbReference type="GO" id="GO:0031145">
    <property type="term" value="P:anaphase-promoting complex-dependent catabolic process"/>
    <property type="evidence" value="ECO:0007669"/>
    <property type="project" value="InterPro"/>
</dbReference>
<dbReference type="CDD" id="cd08366">
    <property type="entry name" value="APC10"/>
    <property type="match status" value="1"/>
</dbReference>
<keyword evidence="3" id="KW-0498">Mitosis</keyword>
<dbReference type="SMART" id="SM01337">
    <property type="entry name" value="APC10"/>
    <property type="match status" value="1"/>
</dbReference>
<dbReference type="PANTHER" id="PTHR12936">
    <property type="entry name" value="ANAPHASE-PROMOTING COMPLEX 10"/>
    <property type="match status" value="1"/>
</dbReference>
<organism evidence="9">
    <name type="scientific">Chaetomium thermophilum (strain DSM 1495 / CBS 144.50 / IMI 039719)</name>
    <name type="common">Thermochaetoides thermophila</name>
    <dbReference type="NCBI Taxonomy" id="759272"/>
    <lineage>
        <taxon>Eukaryota</taxon>
        <taxon>Fungi</taxon>
        <taxon>Dikarya</taxon>
        <taxon>Ascomycota</taxon>
        <taxon>Pezizomycotina</taxon>
        <taxon>Sordariomycetes</taxon>
        <taxon>Sordariomycetidae</taxon>
        <taxon>Sordariales</taxon>
        <taxon>Chaetomiaceae</taxon>
        <taxon>Thermochaetoides</taxon>
    </lineage>
</organism>
<dbReference type="RefSeq" id="XP_006691290.1">
    <property type="nucleotide sequence ID" value="XM_006691227.1"/>
</dbReference>
<name>G0RYR2_CHATD</name>
<keyword evidence="4" id="KW-0833">Ubl conjugation pathway</keyword>
<evidence type="ECO:0000256" key="3">
    <source>
        <dbReference type="ARBA" id="ARBA00022776"/>
    </source>
</evidence>
<comment type="similarity">
    <text evidence="1">Belongs to the APC10 family.</text>
</comment>
<keyword evidence="9" id="KW-1185">Reference proteome</keyword>
<feature type="region of interest" description="Disordered" evidence="6">
    <location>
        <begin position="17"/>
        <end position="81"/>
    </location>
</feature>
<evidence type="ECO:0000256" key="4">
    <source>
        <dbReference type="ARBA" id="ARBA00022786"/>
    </source>
</evidence>
<dbReference type="PANTHER" id="PTHR12936:SF0">
    <property type="entry name" value="ANAPHASE-PROMOTING COMPLEX SUBUNIT 10"/>
    <property type="match status" value="1"/>
</dbReference>
<dbReference type="InterPro" id="IPR008979">
    <property type="entry name" value="Galactose-bd-like_sf"/>
</dbReference>
<evidence type="ECO:0000256" key="2">
    <source>
        <dbReference type="ARBA" id="ARBA00022618"/>
    </source>
</evidence>
<gene>
    <name evidence="8" type="ORF">CTHT_0007590</name>
</gene>
<dbReference type="GO" id="GO:0070979">
    <property type="term" value="P:protein K11-linked ubiquitination"/>
    <property type="evidence" value="ECO:0007669"/>
    <property type="project" value="TreeGrafter"/>
</dbReference>
<feature type="compositionally biased region" description="Acidic residues" evidence="6">
    <location>
        <begin position="51"/>
        <end position="64"/>
    </location>
</feature>
<protein>
    <submittedName>
        <fullName evidence="8">Anaphase promoting complex subunit 10-like protein</fullName>
    </submittedName>
</protein>
<dbReference type="SUPFAM" id="SSF49785">
    <property type="entry name" value="Galactose-binding domain-like"/>
    <property type="match status" value="1"/>
</dbReference>
<sequence length="332" mass="36806">MSFAPDTCTSRSRWALGELDPNKDLNNPFSLCKPALVRDNGGSNADVTPIDMDDDDFSQEDEGSDGFGETQGNDEERLSAGVPENFSDDMAEMTDVAENEEHIDAGEDMHDTTFDPATMGLKEINNLAHFGVSSHKPGNGVAELLSEDLDKYWQSDGQQPHTLTIHFLRRVEIRAIRFYVDYSQDESYTPAHVVFFAGTGHHDLIQFAELTLSNPIGWQDVPIEGCGGGPDGNSLCCWIVQMHIKENHQNGKDTHIRGIKIYALDDSSLGGSSRAPHMAAVAQPPIHRLTMENDDSFQELLQVLERYPDIQSRGGDPGFTNIPEFMRDPVIR</sequence>
<dbReference type="eggNOG" id="KOG3437">
    <property type="taxonomic scope" value="Eukaryota"/>
</dbReference>
<evidence type="ECO:0000313" key="8">
    <source>
        <dbReference type="EMBL" id="EGS24048.1"/>
    </source>
</evidence>
<evidence type="ECO:0000313" key="9">
    <source>
        <dbReference type="Proteomes" id="UP000008066"/>
    </source>
</evidence>
<proteinExistence type="inferred from homology"/>
<dbReference type="KEGG" id="cthr:CTHT_0007590"/>
<dbReference type="Gene3D" id="2.60.120.260">
    <property type="entry name" value="Galactose-binding domain-like"/>
    <property type="match status" value="1"/>
</dbReference>
<reference evidence="8 9" key="1">
    <citation type="journal article" date="2011" name="Cell">
        <title>Insight into structure and assembly of the nuclear pore complex by utilizing the genome of a eukaryotic thermophile.</title>
        <authorList>
            <person name="Amlacher S."/>
            <person name="Sarges P."/>
            <person name="Flemming D."/>
            <person name="van Noort V."/>
            <person name="Kunze R."/>
            <person name="Devos D.P."/>
            <person name="Arumugam M."/>
            <person name="Bork P."/>
            <person name="Hurt E."/>
        </authorList>
    </citation>
    <scope>NUCLEOTIDE SEQUENCE [LARGE SCALE GENOMIC DNA]</scope>
    <source>
        <strain evidence="9">DSM 1495 / CBS 144.50 / IMI 039719</strain>
    </source>
</reference>
<dbReference type="EMBL" id="GL988032">
    <property type="protein sequence ID" value="EGS24048.1"/>
    <property type="molecule type" value="Genomic_DNA"/>
</dbReference>
<dbReference type="InterPro" id="IPR004939">
    <property type="entry name" value="APC_su10/DOC_dom"/>
</dbReference>
<keyword evidence="2" id="KW-0132">Cell division</keyword>
<dbReference type="GO" id="GO:0005680">
    <property type="term" value="C:anaphase-promoting complex"/>
    <property type="evidence" value="ECO:0007669"/>
    <property type="project" value="InterPro"/>
</dbReference>
<evidence type="ECO:0000256" key="1">
    <source>
        <dbReference type="ARBA" id="ARBA00006762"/>
    </source>
</evidence>
<feature type="domain" description="DOC" evidence="7">
    <location>
        <begin position="100"/>
        <end position="288"/>
    </location>
</feature>
<accession>G0RYR2</accession>
<keyword evidence="5" id="KW-0131">Cell cycle</keyword>
<dbReference type="PROSITE" id="PS51284">
    <property type="entry name" value="DOC"/>
    <property type="match status" value="1"/>
</dbReference>
<dbReference type="Pfam" id="PF03256">
    <property type="entry name" value="ANAPC10"/>
    <property type="match status" value="1"/>
</dbReference>
<dbReference type="Proteomes" id="UP000008066">
    <property type="component" value="Unassembled WGS sequence"/>
</dbReference>
<dbReference type="AlphaFoldDB" id="G0RYR2"/>
<dbReference type="STRING" id="759272.G0RYR2"/>
<dbReference type="GeneID" id="18254797"/>
<dbReference type="InterPro" id="IPR016901">
    <property type="entry name" value="APC10/Doc1"/>
</dbReference>
<evidence type="ECO:0000256" key="5">
    <source>
        <dbReference type="ARBA" id="ARBA00023306"/>
    </source>
</evidence>
<dbReference type="GO" id="GO:0051301">
    <property type="term" value="P:cell division"/>
    <property type="evidence" value="ECO:0007669"/>
    <property type="project" value="UniProtKB-KW"/>
</dbReference>